<dbReference type="EMBL" id="JAANER010000008">
    <property type="protein sequence ID" value="KAG9186809.1"/>
    <property type="molecule type" value="Genomic_DNA"/>
</dbReference>
<sequence>MIRLDRTIKSQKAPCSQSIPNHPNAIARLYCTIIPFLLLLIQVTFGNISGSKPLPIDRDLDVLVKVSGQRISSTDDDLDVTWAKVVKGFQDESKANNPNKAMTIGDVLANINAKKVDEKIKNRAKNIVSNIMDCFLVFEGVLASASSVVFPLSQQCVNALNFVIVAVKTYQKIFEDLVILLERVSVFVRTLQLDLLELVIQNNFKTVIGVARGGELFDRHGLGEYFVSQRGQHTELICADEKENRYSVLLICLQVLCEDMVLRPVDKLRYYARENLYGHLRWDTKHKLELEENEAIGRFLVKLLCSDAVIYNRSQQVSKGITRCFPSNPEKEDLIWKWFKRVGTSTGLTNLDHGDWFSKLLKKTSECRPDHWNHVIGRMIDGWCTKERDTWSVIRVIAGSRNTEALHTWLQGKSPNLDSNLLIQGLVQQFEMFYDPEEYKSWVRQKCESAFSANSDTWWALFYSAKVSTNDGGTAQNLEQALRRLTRVTDSSITILGDVGFRKHFWTEMLPLLARCQVLSNDTAGALSSYKRMMDSAESRGILEMGLLCSLMPGQIFDFFMSAKARMVPHAAHDWLYELIASIYCSEDVLSVTLAAHYGNDWSCISVTIVAVLEQLQTEIDSIDDKTANATNVSRQDMDQVRWKRNIQQEVMLWLVFSGTKVTKPKIMKEP</sequence>
<keyword evidence="1" id="KW-1133">Transmembrane helix</keyword>
<evidence type="ECO:0000313" key="3">
    <source>
        <dbReference type="EMBL" id="KAG9186809.1"/>
    </source>
</evidence>
<comment type="caution">
    <text evidence="3">The sequence shown here is derived from an EMBL/GenBank/DDBJ whole genome shotgun (WGS) entry which is preliminary data.</text>
</comment>
<evidence type="ECO:0000259" key="2">
    <source>
        <dbReference type="Pfam" id="PF17109"/>
    </source>
</evidence>
<dbReference type="Proteomes" id="UP001199106">
    <property type="component" value="Unassembled WGS sequence"/>
</dbReference>
<proteinExistence type="predicted"/>
<reference evidence="3" key="1">
    <citation type="submission" date="2021-07" db="EMBL/GenBank/DDBJ databases">
        <title>Genome Resource of American Ginseng Black Spot Pathogen Alternaria panax.</title>
        <authorList>
            <person name="Qiu C."/>
            <person name="Wang W."/>
            <person name="Liu Z."/>
        </authorList>
    </citation>
    <scope>NUCLEOTIDE SEQUENCE</scope>
    <source>
        <strain evidence="3">BNCC115425</strain>
    </source>
</reference>
<name>A0AAD4I8H8_9PLEO</name>
<accession>A0AAD4I8H8</accession>
<dbReference type="AlphaFoldDB" id="A0AAD4I8H8"/>
<evidence type="ECO:0000313" key="4">
    <source>
        <dbReference type="Proteomes" id="UP001199106"/>
    </source>
</evidence>
<feature type="transmembrane region" description="Helical" evidence="1">
    <location>
        <begin position="26"/>
        <end position="45"/>
    </location>
</feature>
<evidence type="ECO:0000256" key="1">
    <source>
        <dbReference type="SAM" id="Phobius"/>
    </source>
</evidence>
<keyword evidence="1" id="KW-0812">Transmembrane</keyword>
<organism evidence="3 4">
    <name type="scientific">Alternaria panax</name>
    <dbReference type="NCBI Taxonomy" id="48097"/>
    <lineage>
        <taxon>Eukaryota</taxon>
        <taxon>Fungi</taxon>
        <taxon>Dikarya</taxon>
        <taxon>Ascomycota</taxon>
        <taxon>Pezizomycotina</taxon>
        <taxon>Dothideomycetes</taxon>
        <taxon>Pleosporomycetidae</taxon>
        <taxon>Pleosporales</taxon>
        <taxon>Pleosporineae</taxon>
        <taxon>Pleosporaceae</taxon>
        <taxon>Alternaria</taxon>
        <taxon>Alternaria sect. Panax</taxon>
    </lineage>
</organism>
<keyword evidence="4" id="KW-1185">Reference proteome</keyword>
<feature type="domain" description="Fungal STAND N-terminal Goodbye" evidence="2">
    <location>
        <begin position="82"/>
        <end position="192"/>
    </location>
</feature>
<keyword evidence="1" id="KW-0472">Membrane</keyword>
<protein>
    <recommendedName>
        <fullName evidence="2">Fungal STAND N-terminal Goodbye domain-containing protein</fullName>
    </recommendedName>
</protein>
<dbReference type="InterPro" id="IPR031350">
    <property type="entry name" value="Goodbye_dom"/>
</dbReference>
<dbReference type="Pfam" id="PF17109">
    <property type="entry name" value="Goodbye"/>
    <property type="match status" value="1"/>
</dbReference>
<gene>
    <name evidence="3" type="ORF">G6011_09917</name>
</gene>